<protein>
    <submittedName>
        <fullName evidence="3">Uncharacterized protein</fullName>
    </submittedName>
</protein>
<name>A0A6A5C260_NAEFO</name>
<evidence type="ECO:0000256" key="1">
    <source>
        <dbReference type="SAM" id="MobiDB-lite"/>
    </source>
</evidence>
<evidence type="ECO:0000313" key="4">
    <source>
        <dbReference type="Proteomes" id="UP000444721"/>
    </source>
</evidence>
<dbReference type="AlphaFoldDB" id="A0A6A5C260"/>
<feature type="compositionally biased region" description="Low complexity" evidence="1">
    <location>
        <begin position="228"/>
        <end position="247"/>
    </location>
</feature>
<comment type="caution">
    <text evidence="3">The sequence shown here is derived from an EMBL/GenBank/DDBJ whole genome shotgun (WGS) entry which is preliminary data.</text>
</comment>
<dbReference type="Proteomes" id="UP000444721">
    <property type="component" value="Unassembled WGS sequence"/>
</dbReference>
<reference evidence="3 4" key="1">
    <citation type="journal article" date="2019" name="Sci. Rep.">
        <title>Nanopore sequencing improves the draft genome of the human pathogenic amoeba Naegleria fowleri.</title>
        <authorList>
            <person name="Liechti N."/>
            <person name="Schurch N."/>
            <person name="Bruggmann R."/>
            <person name="Wittwer M."/>
        </authorList>
    </citation>
    <scope>NUCLEOTIDE SEQUENCE [LARGE SCALE GENOMIC DNA]</scope>
    <source>
        <strain evidence="3 4">ATCC 30894</strain>
    </source>
</reference>
<organism evidence="3 4">
    <name type="scientific">Naegleria fowleri</name>
    <name type="common">Brain eating amoeba</name>
    <dbReference type="NCBI Taxonomy" id="5763"/>
    <lineage>
        <taxon>Eukaryota</taxon>
        <taxon>Discoba</taxon>
        <taxon>Heterolobosea</taxon>
        <taxon>Tetramitia</taxon>
        <taxon>Eutetramitia</taxon>
        <taxon>Vahlkampfiidae</taxon>
        <taxon>Naegleria</taxon>
    </lineage>
</organism>
<dbReference type="VEuPathDB" id="AmoebaDB:FDP41_013117"/>
<keyword evidence="4" id="KW-1185">Reference proteome</keyword>
<proteinExistence type="predicted"/>
<keyword evidence="2" id="KW-0472">Membrane</keyword>
<keyword evidence="2" id="KW-1133">Transmembrane helix</keyword>
<dbReference type="EMBL" id="VFQX01000017">
    <property type="protein sequence ID" value="KAF0980634.1"/>
    <property type="molecule type" value="Genomic_DNA"/>
</dbReference>
<evidence type="ECO:0000313" key="3">
    <source>
        <dbReference type="EMBL" id="KAF0980634.1"/>
    </source>
</evidence>
<gene>
    <name evidence="3" type="ORF">FDP41_013117</name>
</gene>
<sequence>MKRFNLVASSYVVLPITSKSLAFQLSAFLKVRNGSLRAATTHLFGVERSSCKNPIGMIQKFNSTLNFHYRSYHNNTKYTATTKVSEEEEEEFEAKFLLHFGGLTIPFAEKPKSIEELKDLVATGLSLHHNKDCIKFFEIDEKNFEKQLAGLTRVKKEVTNLDKFGGVSLQAVLKIMVHPYSFLQLKDPFYIYLHDIKSSDDISRALHTYTWRYKYCYVDKISVPSEASTNSTTTNSTSSQPTASAPQKEIKKHTILKLIDDGKPIAMVVRTTRMGQLFKGFQFGLSFLITLLIYLFIL</sequence>
<feature type="transmembrane region" description="Helical" evidence="2">
    <location>
        <begin position="277"/>
        <end position="297"/>
    </location>
</feature>
<evidence type="ECO:0000256" key="2">
    <source>
        <dbReference type="SAM" id="Phobius"/>
    </source>
</evidence>
<dbReference type="VEuPathDB" id="AmoebaDB:NfTy_035550"/>
<feature type="region of interest" description="Disordered" evidence="1">
    <location>
        <begin position="226"/>
        <end position="249"/>
    </location>
</feature>
<dbReference type="RefSeq" id="XP_044565347.1">
    <property type="nucleotide sequence ID" value="XM_044703712.1"/>
</dbReference>
<keyword evidence="2" id="KW-0812">Transmembrane</keyword>
<dbReference type="GeneID" id="68120332"/>
<dbReference type="VEuPathDB" id="AmoebaDB:NF0123410"/>
<accession>A0A6A5C260</accession>